<feature type="compositionally biased region" description="Basic residues" evidence="14">
    <location>
        <begin position="227"/>
        <end position="239"/>
    </location>
</feature>
<dbReference type="InterPro" id="IPR052463">
    <property type="entry name" value="O-linked_mannose_GnT"/>
</dbReference>
<evidence type="ECO:0000256" key="6">
    <source>
        <dbReference type="ARBA" id="ARBA00022692"/>
    </source>
</evidence>
<dbReference type="UniPathway" id="UPA00378"/>
<accession>A0A0P4VUJ7</accession>
<comment type="catalytic activity">
    <reaction evidence="13">
        <text>N(4)-(alpha-D-Man-(1-&gt;3)-[alpha-D-Man-(1-&gt;3)-[alpha-D-Man-(1-&gt;6)]-alpha-D-Man-(1-&gt;6)]-beta-D-Man-(1-&gt;4)-beta-D-GlcNAc-(1-&gt;4)-beta-D-GlcNAc)-L-asparaginyl-[protein] (N-glucan mannose isomer 5A1,2) + UDP-N-acetyl-alpha-D-glucosamine = N(4)-{beta-D-GlcNAc-(1-&gt;2)-alpha-D-Man-(1-&gt;3)-[alpha-D-Man-(1-&gt;3)-[alpha-D-Man-(1-&gt;6)]-alpha-D-Man-(1-&gt;6)]-beta-D-Man-(1-&gt;4)-beta-D-GlcNAc-(1-&gt;4)-beta-D-GlcNAc}-L-asparaginyl-[protein] + UDP + H(+)</text>
        <dbReference type="Rhea" id="RHEA:11456"/>
        <dbReference type="Rhea" id="RHEA-COMP:14367"/>
        <dbReference type="Rhea" id="RHEA-COMP:14368"/>
        <dbReference type="ChEBI" id="CHEBI:15378"/>
        <dbReference type="ChEBI" id="CHEBI:57705"/>
        <dbReference type="ChEBI" id="CHEBI:58223"/>
        <dbReference type="ChEBI" id="CHEBI:59087"/>
        <dbReference type="ChEBI" id="CHEBI:60625"/>
        <dbReference type="EC" id="2.4.1.101"/>
    </reaction>
</comment>
<dbReference type="AlphaFoldDB" id="A0A0P4VUJ7"/>
<keyword evidence="4 13" id="KW-0328">Glycosyltransferase</keyword>
<feature type="compositionally biased region" description="Polar residues" evidence="14">
    <location>
        <begin position="240"/>
        <end position="252"/>
    </location>
</feature>
<keyword evidence="8 13" id="KW-0735">Signal-anchor</keyword>
<dbReference type="Gene3D" id="3.90.550.10">
    <property type="entry name" value="Spore Coat Polysaccharide Biosynthesis Protein SpsA, Chain A"/>
    <property type="match status" value="1"/>
</dbReference>
<dbReference type="EC" id="2.4.1.101" evidence="13"/>
<name>A0A0P4VUJ7_SCYOL</name>
<evidence type="ECO:0000256" key="1">
    <source>
        <dbReference type="ARBA" id="ARBA00004323"/>
    </source>
</evidence>
<evidence type="ECO:0000256" key="12">
    <source>
        <dbReference type="ARBA" id="ARBA00023211"/>
    </source>
</evidence>
<dbReference type="Pfam" id="PF03071">
    <property type="entry name" value="GNT-I"/>
    <property type="match status" value="1"/>
</dbReference>
<dbReference type="GO" id="GO:0030145">
    <property type="term" value="F:manganese ion binding"/>
    <property type="evidence" value="ECO:0007669"/>
    <property type="project" value="UniProtKB-UniRule"/>
</dbReference>
<evidence type="ECO:0000256" key="10">
    <source>
        <dbReference type="ARBA" id="ARBA00023034"/>
    </source>
</evidence>
<keyword evidence="5" id="KW-0808">Transferase</keyword>
<keyword evidence="10 13" id="KW-0333">Golgi apparatus</keyword>
<organism evidence="15">
    <name type="scientific">Scylla olivacea</name>
    <name type="common">Orange mud crab</name>
    <name type="synonym">Cancer olivacea</name>
    <dbReference type="NCBI Taxonomy" id="85551"/>
    <lineage>
        <taxon>Eukaryota</taxon>
        <taxon>Metazoa</taxon>
        <taxon>Ecdysozoa</taxon>
        <taxon>Arthropoda</taxon>
        <taxon>Crustacea</taxon>
        <taxon>Multicrustacea</taxon>
        <taxon>Malacostraca</taxon>
        <taxon>Eumalacostraca</taxon>
        <taxon>Eucarida</taxon>
        <taxon>Decapoda</taxon>
        <taxon>Pleocyemata</taxon>
        <taxon>Brachyura</taxon>
        <taxon>Eubrachyura</taxon>
        <taxon>Portunoidea</taxon>
        <taxon>Portunidae</taxon>
        <taxon>Portuninae</taxon>
        <taxon>Scylla</taxon>
    </lineage>
</organism>
<sequence>MMTKGFLEEVYHKWKAPDKNHDWDIWFRSTEVRAGRECVVPDVSRTFHGGMEGAHINGIMTHAHFTAHPVTNVSYVKLNVERMTQTAYEEDLYKTLEGSNVYYLDNVHHPCSEDYVPKNFTDGPVVIFFSMTSKDHHLGWKKMGACLGVWNLDPRSNHRGLFRLTYYGTDLYLIGFPYSDYSQDDKHNPPLHLPRYLPLPLHPRLLHHPTTHHKPLPLQPHPLTPTKPRKSPQKTRNKPKTSNLKISRSGSR</sequence>
<evidence type="ECO:0000256" key="9">
    <source>
        <dbReference type="ARBA" id="ARBA00022989"/>
    </source>
</evidence>
<proteinExistence type="inferred from homology"/>
<comment type="cofactor">
    <cofactor evidence="13">
        <name>Mn(2+)</name>
        <dbReference type="ChEBI" id="CHEBI:29035"/>
    </cofactor>
    <text evidence="13">The cofactor is mostly bound to the substrate.</text>
</comment>
<keyword evidence="11" id="KW-0472">Membrane</keyword>
<keyword evidence="12 13" id="KW-0464">Manganese</keyword>
<evidence type="ECO:0000256" key="2">
    <source>
        <dbReference type="ARBA" id="ARBA00004922"/>
    </source>
</evidence>
<keyword evidence="9" id="KW-1133">Transmembrane helix</keyword>
<keyword evidence="6" id="KW-0812">Transmembrane</keyword>
<protein>
    <recommendedName>
        <fullName evidence="13">Alpha-1,3-mannosyl-glycoprotein 2-beta-N-acetylglucosaminyltransferase</fullName>
        <shortName evidence="13">GNT-I</shortName>
        <shortName evidence="13">GlcNAc-T I</shortName>
        <ecNumber evidence="13">2.4.1.101</ecNumber>
    </recommendedName>
    <alternativeName>
        <fullName evidence="13">N-glycosyl-oligosaccharide-glycoprotein N-acetylglucosaminyltransferase I</fullName>
    </alternativeName>
</protein>
<evidence type="ECO:0000256" key="11">
    <source>
        <dbReference type="ARBA" id="ARBA00023136"/>
    </source>
</evidence>
<reference evidence="15" key="1">
    <citation type="submission" date="2015-09" db="EMBL/GenBank/DDBJ databases">
        <title>Scylla olivacea transcriptome.</title>
        <authorList>
            <person name="Ikhwanuddin M."/>
        </authorList>
    </citation>
    <scope>NUCLEOTIDE SEQUENCE</scope>
</reference>
<dbReference type="GO" id="GO:0047223">
    <property type="term" value="F:beta-1,3-galactosyl-O-glycosyl-glycoprotein beta-1,3-N-acetylglucosaminyltransferase activity"/>
    <property type="evidence" value="ECO:0007669"/>
    <property type="project" value="TreeGrafter"/>
</dbReference>
<comment type="subcellular location">
    <subcellularLocation>
        <location evidence="1 13">Golgi apparatus membrane</location>
        <topology evidence="1 13">Single-pass type II membrane protein</topology>
    </subcellularLocation>
</comment>
<evidence type="ECO:0000256" key="13">
    <source>
        <dbReference type="RuleBase" id="RU368119"/>
    </source>
</evidence>
<keyword evidence="7 13" id="KW-0479">Metal-binding</keyword>
<dbReference type="GO" id="GO:0003827">
    <property type="term" value="F:alpha-1,3-mannosylglycoprotein 2-beta-N-acetylglucosaminyltransferase activity"/>
    <property type="evidence" value="ECO:0007669"/>
    <property type="project" value="UniProtKB-UniRule"/>
</dbReference>
<dbReference type="PANTHER" id="PTHR46396">
    <property type="entry name" value="PROTEIN O-LINKED-MANNOSE BETA-1,2-N-ACETYLGLUCOSAMINYLTRANSFERASE 1"/>
    <property type="match status" value="1"/>
</dbReference>
<evidence type="ECO:0000313" key="15">
    <source>
        <dbReference type="EMBL" id="JAI59467.1"/>
    </source>
</evidence>
<evidence type="ECO:0000256" key="14">
    <source>
        <dbReference type="SAM" id="MobiDB-lite"/>
    </source>
</evidence>
<dbReference type="InterPro" id="IPR029044">
    <property type="entry name" value="Nucleotide-diphossugar_trans"/>
</dbReference>
<comment type="similarity">
    <text evidence="3 13">Belongs to the glycosyltransferase 13 family.</text>
</comment>
<dbReference type="PANTHER" id="PTHR46396:SF1">
    <property type="entry name" value="PROTEIN O-LINKED-MANNOSE BETA-1,2-N-ACETYLGLUCOSAMINYLTRANSFERASE 1"/>
    <property type="match status" value="1"/>
</dbReference>
<dbReference type="InterPro" id="IPR004139">
    <property type="entry name" value="Glyco_trans_13"/>
</dbReference>
<feature type="region of interest" description="Disordered" evidence="14">
    <location>
        <begin position="207"/>
        <end position="252"/>
    </location>
</feature>
<dbReference type="GO" id="GO:0016266">
    <property type="term" value="P:protein O-linked glycosylation via N-acetyl-galactosamine"/>
    <property type="evidence" value="ECO:0007669"/>
    <property type="project" value="TreeGrafter"/>
</dbReference>
<evidence type="ECO:0000256" key="5">
    <source>
        <dbReference type="ARBA" id="ARBA00022679"/>
    </source>
</evidence>
<evidence type="ECO:0000256" key="3">
    <source>
        <dbReference type="ARBA" id="ARBA00006492"/>
    </source>
</evidence>
<evidence type="ECO:0000256" key="4">
    <source>
        <dbReference type="ARBA" id="ARBA00022676"/>
    </source>
</evidence>
<dbReference type="EMBL" id="GDRN01095714">
    <property type="protein sequence ID" value="JAI59467.1"/>
    <property type="molecule type" value="Transcribed_RNA"/>
</dbReference>
<dbReference type="GO" id="GO:0000139">
    <property type="term" value="C:Golgi membrane"/>
    <property type="evidence" value="ECO:0007669"/>
    <property type="project" value="UniProtKB-SubCell"/>
</dbReference>
<evidence type="ECO:0000256" key="7">
    <source>
        <dbReference type="ARBA" id="ARBA00022723"/>
    </source>
</evidence>
<evidence type="ECO:0000256" key="8">
    <source>
        <dbReference type="ARBA" id="ARBA00022968"/>
    </source>
</evidence>
<comment type="pathway">
    <text evidence="2 13">Protein modification; protein glycosylation.</text>
</comment>
<comment type="function">
    <text evidence="13">Initiates complex N-linked carbohydrate formation. Essential for the conversion of high-mannose to hybrid and complex N-glycans.</text>
</comment>